<protein>
    <submittedName>
        <fullName evidence="3">Uncharacterized protein</fullName>
    </submittedName>
</protein>
<dbReference type="EMBL" id="FNPE01000008">
    <property type="protein sequence ID" value="SDY80518.1"/>
    <property type="molecule type" value="Genomic_DNA"/>
</dbReference>
<evidence type="ECO:0000256" key="1">
    <source>
        <dbReference type="SAM" id="Coils"/>
    </source>
</evidence>
<dbReference type="EMBL" id="CP065749">
    <property type="protein sequence ID" value="QPS84946.1"/>
    <property type="molecule type" value="Genomic_DNA"/>
</dbReference>
<geneLocation type="plasmid" evidence="2 5">
    <name>unnamed</name>
</geneLocation>
<keyword evidence="5" id="KW-1185">Reference proteome</keyword>
<name>A0A1H3MVL9_9BURK</name>
<gene>
    <name evidence="2" type="ORF">I6G47_32895</name>
    <name evidence="3" type="ORF">SAMN05421547_10857</name>
</gene>
<keyword evidence="2" id="KW-0614">Plasmid</keyword>
<keyword evidence="1" id="KW-0175">Coiled coil</keyword>
<evidence type="ECO:0000313" key="3">
    <source>
        <dbReference type="EMBL" id="SDY80518.1"/>
    </source>
</evidence>
<reference evidence="3 4" key="1">
    <citation type="submission" date="2016-10" db="EMBL/GenBank/DDBJ databases">
        <authorList>
            <person name="de Groot N.N."/>
        </authorList>
    </citation>
    <scope>NUCLEOTIDE SEQUENCE [LARGE SCALE GENOMIC DNA]</scope>
    <source>
        <strain evidence="3 4">LMG 24775</strain>
    </source>
</reference>
<dbReference type="RefSeq" id="WP_074921833.1">
    <property type="nucleotide sequence ID" value="NZ_CP065749.1"/>
</dbReference>
<dbReference type="KEGG" id="dla:I6G47_32895"/>
<dbReference type="AlphaFoldDB" id="A0A1H3MVL9"/>
<evidence type="ECO:0000313" key="4">
    <source>
        <dbReference type="Proteomes" id="UP000183417"/>
    </source>
</evidence>
<evidence type="ECO:0000313" key="5">
    <source>
        <dbReference type="Proteomes" id="UP000595064"/>
    </source>
</evidence>
<reference evidence="2 5" key="2">
    <citation type="submission" date="2020-12" db="EMBL/GenBank/DDBJ databases">
        <title>FDA dAtabase for Regulatory Grade micrObial Sequences (FDA-ARGOS): Supporting development and validation of Infectious Disease Dx tests.</title>
        <authorList>
            <person name="Sproer C."/>
            <person name="Gronow S."/>
            <person name="Severitt S."/>
            <person name="Schroder I."/>
            <person name="Tallon L."/>
            <person name="Sadzewicz L."/>
            <person name="Zhao X."/>
            <person name="Boylan J."/>
            <person name="Ott S."/>
            <person name="Bowen H."/>
            <person name="Vavikolanu K."/>
            <person name="Mehta A."/>
            <person name="Aluvathingal J."/>
            <person name="Nadendla S."/>
            <person name="Lowell S."/>
            <person name="Myers T."/>
            <person name="Yan Y."/>
            <person name="Sichtig H."/>
        </authorList>
    </citation>
    <scope>NUCLEOTIDE SEQUENCE [LARGE SCALE GENOMIC DNA]</scope>
    <source>
        <strain evidence="2 5">FDAARGOS_890</strain>
        <plasmid evidence="2 5">unnamed</plasmid>
    </source>
</reference>
<organism evidence="3 4">
    <name type="scientific">Delftia lacustris</name>
    <dbReference type="NCBI Taxonomy" id="558537"/>
    <lineage>
        <taxon>Bacteria</taxon>
        <taxon>Pseudomonadati</taxon>
        <taxon>Pseudomonadota</taxon>
        <taxon>Betaproteobacteria</taxon>
        <taxon>Burkholderiales</taxon>
        <taxon>Comamonadaceae</taxon>
        <taxon>Delftia</taxon>
    </lineage>
</organism>
<dbReference type="GeneID" id="94688952"/>
<feature type="coiled-coil region" evidence="1">
    <location>
        <begin position="4"/>
        <end position="52"/>
    </location>
</feature>
<accession>A0A1H3MVL9</accession>
<dbReference type="Proteomes" id="UP000595064">
    <property type="component" value="Plasmid unnamed"/>
</dbReference>
<sequence>MPSRIDASTQLAQLAAKLAQARAKATEAKAELKKVERRAERADNAVAALLEDYDHERLRLWGSNPDVAALLASGGSMAFHYAGEALAGAYGLGWGLTWADTKQTVLHVRLNRGEVSAVERTKAAVLHFAPFIKSKMGFVRFGVQHHESSDFAVELHYSPKTGAAQVVRMHFGQEEGAQSFRTVDAALSHIQENHWLEDFIDMPGATVLLG</sequence>
<proteinExistence type="predicted"/>
<evidence type="ECO:0000313" key="2">
    <source>
        <dbReference type="EMBL" id="QPS84946.1"/>
    </source>
</evidence>
<dbReference type="Proteomes" id="UP000183417">
    <property type="component" value="Unassembled WGS sequence"/>
</dbReference>